<sequence length="56" mass="6055">MLLVRRLAACAVAAASARLTPNACPYHERLDLVGALERFEADRMPTDSRGRSAARG</sequence>
<gene>
    <name evidence="1" type="ORF">Prum_067810</name>
</gene>
<reference evidence="1 2" key="2">
    <citation type="submission" date="2020-03" db="EMBL/GenBank/DDBJ databases">
        <authorList>
            <person name="Ichikawa N."/>
            <person name="Kimura A."/>
            <person name="Kitahashi Y."/>
            <person name="Uohara A."/>
        </authorList>
    </citation>
    <scope>NUCLEOTIDE SEQUENCE [LARGE SCALE GENOMIC DNA]</scope>
    <source>
        <strain evidence="1 2">NBRC 108638</strain>
    </source>
</reference>
<dbReference type="AlphaFoldDB" id="A0A6V8LEV3"/>
<name>A0A6V8LEV3_9ACTN</name>
<dbReference type="EMBL" id="BLPG01000001">
    <property type="protein sequence ID" value="GFJ93139.1"/>
    <property type="molecule type" value="Genomic_DNA"/>
</dbReference>
<accession>A0A6V8LEV3</accession>
<organism evidence="1 2">
    <name type="scientific">Phytohabitans rumicis</name>
    <dbReference type="NCBI Taxonomy" id="1076125"/>
    <lineage>
        <taxon>Bacteria</taxon>
        <taxon>Bacillati</taxon>
        <taxon>Actinomycetota</taxon>
        <taxon>Actinomycetes</taxon>
        <taxon>Micromonosporales</taxon>
        <taxon>Micromonosporaceae</taxon>
    </lineage>
</organism>
<protein>
    <submittedName>
        <fullName evidence="1">Uncharacterized protein</fullName>
    </submittedName>
</protein>
<keyword evidence="2" id="KW-1185">Reference proteome</keyword>
<comment type="caution">
    <text evidence="1">The sequence shown here is derived from an EMBL/GenBank/DDBJ whole genome shotgun (WGS) entry which is preliminary data.</text>
</comment>
<evidence type="ECO:0000313" key="1">
    <source>
        <dbReference type="EMBL" id="GFJ93139.1"/>
    </source>
</evidence>
<dbReference type="RefSeq" id="WP_173079837.1">
    <property type="nucleotide sequence ID" value="NZ_BAABJB010000049.1"/>
</dbReference>
<proteinExistence type="predicted"/>
<dbReference type="Proteomes" id="UP000482960">
    <property type="component" value="Unassembled WGS sequence"/>
</dbReference>
<evidence type="ECO:0000313" key="2">
    <source>
        <dbReference type="Proteomes" id="UP000482960"/>
    </source>
</evidence>
<reference evidence="1 2" key="1">
    <citation type="submission" date="2020-03" db="EMBL/GenBank/DDBJ databases">
        <title>Whole genome shotgun sequence of Phytohabitans rumicis NBRC 108638.</title>
        <authorList>
            <person name="Komaki H."/>
            <person name="Tamura T."/>
        </authorList>
    </citation>
    <scope>NUCLEOTIDE SEQUENCE [LARGE SCALE GENOMIC DNA]</scope>
    <source>
        <strain evidence="1 2">NBRC 108638</strain>
    </source>
</reference>